<protein>
    <submittedName>
        <fullName evidence="2">YgjP-like metallopeptidase domain-containing protein</fullName>
    </submittedName>
</protein>
<dbReference type="Pfam" id="PF01863">
    <property type="entry name" value="YgjP-like"/>
    <property type="match status" value="1"/>
</dbReference>
<gene>
    <name evidence="2" type="ORF">WNY58_13430</name>
</gene>
<dbReference type="Gene3D" id="3.30.2010.10">
    <property type="entry name" value="Metalloproteases ('zincins'), catalytic domain"/>
    <property type="match status" value="1"/>
</dbReference>
<name>A0ABU9TVE1_9GAMM</name>
<dbReference type="InterPro" id="IPR053136">
    <property type="entry name" value="UTP_pyrophosphatase-like"/>
</dbReference>
<dbReference type="PANTHER" id="PTHR30399:SF1">
    <property type="entry name" value="UTP PYROPHOSPHATASE"/>
    <property type="match status" value="1"/>
</dbReference>
<feature type="domain" description="YgjP-like metallopeptidase" evidence="1">
    <location>
        <begin position="92"/>
        <end position="153"/>
    </location>
</feature>
<dbReference type="PANTHER" id="PTHR30399">
    <property type="entry name" value="UNCHARACTERIZED PROTEIN YGJP"/>
    <property type="match status" value="1"/>
</dbReference>
<keyword evidence="3" id="KW-1185">Reference proteome</keyword>
<dbReference type="EMBL" id="JBBMRA010000014">
    <property type="protein sequence ID" value="MEM5537391.1"/>
    <property type="molecule type" value="Genomic_DNA"/>
</dbReference>
<evidence type="ECO:0000313" key="3">
    <source>
        <dbReference type="Proteomes" id="UP001449225"/>
    </source>
</evidence>
<organism evidence="2 3">
    <name type="scientific">Neptuniibacter pectenicola</name>
    <dbReference type="NCBI Taxonomy" id="1806669"/>
    <lineage>
        <taxon>Bacteria</taxon>
        <taxon>Pseudomonadati</taxon>
        <taxon>Pseudomonadota</taxon>
        <taxon>Gammaproteobacteria</taxon>
        <taxon>Oceanospirillales</taxon>
        <taxon>Oceanospirillaceae</taxon>
        <taxon>Neptuniibacter</taxon>
    </lineage>
</organism>
<evidence type="ECO:0000259" key="1">
    <source>
        <dbReference type="Pfam" id="PF01863"/>
    </source>
</evidence>
<evidence type="ECO:0000313" key="2">
    <source>
        <dbReference type="EMBL" id="MEM5537391.1"/>
    </source>
</evidence>
<proteinExistence type="predicted"/>
<dbReference type="Proteomes" id="UP001449225">
    <property type="component" value="Unassembled WGS sequence"/>
</dbReference>
<dbReference type="CDD" id="cd07344">
    <property type="entry name" value="M48_yhfN_like"/>
    <property type="match status" value="1"/>
</dbReference>
<reference evidence="2 3" key="1">
    <citation type="submission" date="2024-03" db="EMBL/GenBank/DDBJ databases">
        <title>Community enrichment and isolation of bacterial strains for fucoidan degradation.</title>
        <authorList>
            <person name="Sichert A."/>
        </authorList>
    </citation>
    <scope>NUCLEOTIDE SEQUENCE [LARGE SCALE GENOMIC DNA]</scope>
    <source>
        <strain evidence="2 3">AS76</strain>
    </source>
</reference>
<dbReference type="RefSeq" id="WP_342854780.1">
    <property type="nucleotide sequence ID" value="NZ_JBBMRA010000014.1"/>
</dbReference>
<accession>A0ABU9TVE1</accession>
<sequence>MNRLKYISHYPEHIQQQAQSLLDQNKLGALLQAKYPKVHTFQSNKALYEYAIAIKNSYMRKSSSLSKVEYSDKISALNALGLHSRISRVHGGKLKAKKEIRIDTRFKQMPLEFLRMIVVHELAHLKEMDHNKAFYQLCEYMEPNYHRYELDLRLYLTCLDYAD</sequence>
<dbReference type="InterPro" id="IPR002725">
    <property type="entry name" value="YgjP-like_metallopeptidase"/>
</dbReference>
<comment type="caution">
    <text evidence="2">The sequence shown here is derived from an EMBL/GenBank/DDBJ whole genome shotgun (WGS) entry which is preliminary data.</text>
</comment>